<evidence type="ECO:0000256" key="3">
    <source>
        <dbReference type="ARBA" id="ARBA00022853"/>
    </source>
</evidence>
<dbReference type="GO" id="GO:0006338">
    <property type="term" value="P:chromatin remodeling"/>
    <property type="evidence" value="ECO:0007669"/>
    <property type="project" value="InterPro"/>
</dbReference>
<keyword evidence="5 8" id="KW-0103">Bromodomain</keyword>
<dbReference type="STRING" id="913774.A0A0C3D7Q4"/>
<dbReference type="AlphaFoldDB" id="A0A0C3D7Q4"/>
<dbReference type="HOGENOM" id="CLU_012767_0_0_1"/>
<keyword evidence="2" id="KW-0677">Repeat</keyword>
<reference evidence="12" key="2">
    <citation type="submission" date="2015-01" db="EMBL/GenBank/DDBJ databases">
        <title>Evolutionary Origins and Diversification of the Mycorrhizal Mutualists.</title>
        <authorList>
            <consortium name="DOE Joint Genome Institute"/>
            <consortium name="Mycorrhizal Genomics Consortium"/>
            <person name="Kohler A."/>
            <person name="Kuo A."/>
            <person name="Nagy L.G."/>
            <person name="Floudas D."/>
            <person name="Copeland A."/>
            <person name="Barry K.W."/>
            <person name="Cichocki N."/>
            <person name="Veneault-Fourrey C."/>
            <person name="LaButti K."/>
            <person name="Lindquist E.A."/>
            <person name="Lipzen A."/>
            <person name="Lundell T."/>
            <person name="Morin E."/>
            <person name="Murat C."/>
            <person name="Riley R."/>
            <person name="Ohm R."/>
            <person name="Sun H."/>
            <person name="Tunlid A."/>
            <person name="Henrissat B."/>
            <person name="Grigoriev I.V."/>
            <person name="Hibbett D.S."/>
            <person name="Martin F."/>
        </authorList>
    </citation>
    <scope>NUCLEOTIDE SEQUENCE [LARGE SCALE GENOMIC DNA]</scope>
    <source>
        <strain evidence="12">Zn</strain>
    </source>
</reference>
<proteinExistence type="predicted"/>
<dbReference type="SMART" id="SM00297">
    <property type="entry name" value="BROMO"/>
    <property type="match status" value="2"/>
</dbReference>
<dbReference type="InterPro" id="IPR037382">
    <property type="entry name" value="Rsc/polybromo"/>
</dbReference>
<dbReference type="GO" id="GO:0016586">
    <property type="term" value="C:RSC-type complex"/>
    <property type="evidence" value="ECO:0007669"/>
    <property type="project" value="InterPro"/>
</dbReference>
<dbReference type="Pfam" id="PF22994">
    <property type="entry name" value="RSC4_Ig_like"/>
    <property type="match status" value="1"/>
</dbReference>
<keyword evidence="6" id="KW-0804">Transcription</keyword>
<dbReference type="GO" id="GO:0006368">
    <property type="term" value="P:transcription elongation by RNA polymerase II"/>
    <property type="evidence" value="ECO:0007669"/>
    <property type="project" value="TreeGrafter"/>
</dbReference>
<dbReference type="PROSITE" id="PS50014">
    <property type="entry name" value="BROMODOMAIN_2"/>
    <property type="match status" value="1"/>
</dbReference>
<keyword evidence="3" id="KW-0156">Chromatin regulator</keyword>
<evidence type="ECO:0000256" key="5">
    <source>
        <dbReference type="ARBA" id="ARBA00023117"/>
    </source>
</evidence>
<evidence type="ECO:0000256" key="8">
    <source>
        <dbReference type="PROSITE-ProRule" id="PRU00035"/>
    </source>
</evidence>
<sequence length="576" mass="63126">MELNNKNTIQRVIPISSAPTPSSPSSLARTIKPTGLARRSYETYFLALPDTIDPKSSNGPELPIFLGDIRAKLGAYQYSSLGAFDTDFQRMIASAFEFYSEDQIACEHAKELNNILLEYKADNQRASYDSHNGASVFTLTSLTNSTLNMASANTYAGLNFQQAQEKIIEDTIAYQESPDDAIPTFADFIELPPRSLKDYYATIQHPLSLKSLLKAVRGTSSTRSRGSSGGTSPFLTWPQFEKEISYIWVNTFEYNLDDSEIYARGKQLESFAKKSLKEAKQVVADSTGQSSGPKIRLNLTRKAPHDSPAPDASSPVSNGAPTNGTGRSSKRLRTGTPASTVEQPESAKSLSDTVASPTPSSAVPMKTEEVERPPSQAASTPGLTGSGMPPPSTASQAPQQAQGAYAQSLAHSSHIITTAIAPDSGLDYSRFRAPGQTIKDALITNIVVTSHPGLNVETQFVHDMKAWNHVRQPHYTFHLSGIYNYIQIKPVLADGLINRQHKMYVMINNQILQAMPMIPGHPMDPLHPLFETRLDPGTSRIDIQIRATLPADAPRGPHGEDYEDEYWVICPNLRRI</sequence>
<protein>
    <recommendedName>
        <fullName evidence="10">Bromo domain-containing protein</fullName>
    </recommendedName>
</protein>
<evidence type="ECO:0000256" key="4">
    <source>
        <dbReference type="ARBA" id="ARBA00023015"/>
    </source>
</evidence>
<dbReference type="InParanoid" id="A0A0C3D7Q4"/>
<comment type="subcellular location">
    <subcellularLocation>
        <location evidence="1">Nucleus</location>
    </subcellularLocation>
</comment>
<dbReference type="Gene3D" id="1.20.920.10">
    <property type="entry name" value="Bromodomain-like"/>
    <property type="match status" value="2"/>
</dbReference>
<gene>
    <name evidence="11" type="ORF">OIDMADRAFT_182294</name>
</gene>
<accession>A0A0C3D7Q4</accession>
<dbReference type="PANTHER" id="PTHR16062:SF19">
    <property type="entry name" value="PROTEIN POLYBROMO-1"/>
    <property type="match status" value="1"/>
</dbReference>
<evidence type="ECO:0000256" key="6">
    <source>
        <dbReference type="ARBA" id="ARBA00023163"/>
    </source>
</evidence>
<feature type="compositionally biased region" description="Low complexity" evidence="9">
    <location>
        <begin position="393"/>
        <end position="406"/>
    </location>
</feature>
<feature type="region of interest" description="Disordered" evidence="9">
    <location>
        <begin position="300"/>
        <end position="406"/>
    </location>
</feature>
<evidence type="ECO:0000256" key="1">
    <source>
        <dbReference type="ARBA" id="ARBA00004123"/>
    </source>
</evidence>
<reference evidence="11 12" key="1">
    <citation type="submission" date="2014-04" db="EMBL/GenBank/DDBJ databases">
        <authorList>
            <consortium name="DOE Joint Genome Institute"/>
            <person name="Kuo A."/>
            <person name="Martino E."/>
            <person name="Perotto S."/>
            <person name="Kohler A."/>
            <person name="Nagy L.G."/>
            <person name="Floudas D."/>
            <person name="Copeland A."/>
            <person name="Barry K.W."/>
            <person name="Cichocki N."/>
            <person name="Veneault-Fourrey C."/>
            <person name="LaButti K."/>
            <person name="Lindquist E.A."/>
            <person name="Lipzen A."/>
            <person name="Lundell T."/>
            <person name="Morin E."/>
            <person name="Murat C."/>
            <person name="Sun H."/>
            <person name="Tunlid A."/>
            <person name="Henrissat B."/>
            <person name="Grigoriev I.V."/>
            <person name="Hibbett D.S."/>
            <person name="Martin F."/>
            <person name="Nordberg H.P."/>
            <person name="Cantor M.N."/>
            <person name="Hua S.X."/>
        </authorList>
    </citation>
    <scope>NUCLEOTIDE SEQUENCE [LARGE SCALE GENOMIC DNA]</scope>
    <source>
        <strain evidence="11 12">Zn</strain>
    </source>
</reference>
<dbReference type="Proteomes" id="UP000054321">
    <property type="component" value="Unassembled WGS sequence"/>
</dbReference>
<dbReference type="InterPro" id="IPR054551">
    <property type="entry name" value="RSC4_Ig-like"/>
</dbReference>
<dbReference type="InterPro" id="IPR036427">
    <property type="entry name" value="Bromodomain-like_sf"/>
</dbReference>
<evidence type="ECO:0000256" key="2">
    <source>
        <dbReference type="ARBA" id="ARBA00022737"/>
    </source>
</evidence>
<dbReference type="CDD" id="cd04369">
    <property type="entry name" value="Bromodomain"/>
    <property type="match status" value="1"/>
</dbReference>
<dbReference type="PANTHER" id="PTHR16062">
    <property type="entry name" value="SWI/SNF-RELATED"/>
    <property type="match status" value="1"/>
</dbReference>
<dbReference type="OrthoDB" id="6017at2759"/>
<evidence type="ECO:0000313" key="12">
    <source>
        <dbReference type="Proteomes" id="UP000054321"/>
    </source>
</evidence>
<feature type="domain" description="Bromo" evidence="10">
    <location>
        <begin position="185"/>
        <end position="262"/>
    </location>
</feature>
<dbReference type="SUPFAM" id="SSF47370">
    <property type="entry name" value="Bromodomain"/>
    <property type="match status" value="2"/>
</dbReference>
<dbReference type="GO" id="GO:0003682">
    <property type="term" value="F:chromatin binding"/>
    <property type="evidence" value="ECO:0007669"/>
    <property type="project" value="TreeGrafter"/>
</dbReference>
<organism evidence="11 12">
    <name type="scientific">Oidiodendron maius (strain Zn)</name>
    <dbReference type="NCBI Taxonomy" id="913774"/>
    <lineage>
        <taxon>Eukaryota</taxon>
        <taxon>Fungi</taxon>
        <taxon>Dikarya</taxon>
        <taxon>Ascomycota</taxon>
        <taxon>Pezizomycotina</taxon>
        <taxon>Leotiomycetes</taxon>
        <taxon>Leotiomycetes incertae sedis</taxon>
        <taxon>Myxotrichaceae</taxon>
        <taxon>Oidiodendron</taxon>
    </lineage>
</organism>
<evidence type="ECO:0000256" key="7">
    <source>
        <dbReference type="ARBA" id="ARBA00023242"/>
    </source>
</evidence>
<dbReference type="InterPro" id="IPR001487">
    <property type="entry name" value="Bromodomain"/>
</dbReference>
<keyword evidence="7" id="KW-0539">Nucleus</keyword>
<evidence type="ECO:0000313" key="11">
    <source>
        <dbReference type="EMBL" id="KIM97942.1"/>
    </source>
</evidence>
<name>A0A0C3D7Q4_OIDMZ</name>
<evidence type="ECO:0000259" key="10">
    <source>
        <dbReference type="PROSITE" id="PS50014"/>
    </source>
</evidence>
<keyword evidence="4" id="KW-0805">Transcription regulation</keyword>
<keyword evidence="12" id="KW-1185">Reference proteome</keyword>
<feature type="compositionally biased region" description="Polar residues" evidence="9">
    <location>
        <begin position="336"/>
        <end position="361"/>
    </location>
</feature>
<dbReference type="EMBL" id="KN832881">
    <property type="protein sequence ID" value="KIM97942.1"/>
    <property type="molecule type" value="Genomic_DNA"/>
</dbReference>
<dbReference type="Pfam" id="PF00439">
    <property type="entry name" value="Bromodomain"/>
    <property type="match status" value="2"/>
</dbReference>
<evidence type="ECO:0000256" key="9">
    <source>
        <dbReference type="SAM" id="MobiDB-lite"/>
    </source>
</evidence>